<dbReference type="EMBL" id="LN718971">
    <property type="protein sequence ID" value="CEP07070.1"/>
    <property type="molecule type" value="Genomic_DNA"/>
</dbReference>
<protein>
    <submittedName>
        <fullName evidence="2">Uncharacterized protein</fullName>
    </submittedName>
</protein>
<evidence type="ECO:0000256" key="1">
    <source>
        <dbReference type="SAM" id="MobiDB-lite"/>
    </source>
</evidence>
<dbReference type="OrthoDB" id="2287173at2759"/>
<reference evidence="2 3" key="1">
    <citation type="submission" date="2014-09" db="EMBL/GenBank/DDBJ databases">
        <authorList>
            <person name="Ellenberger Sabrina"/>
        </authorList>
    </citation>
    <scope>NUCLEOTIDE SEQUENCE [LARGE SCALE GENOMIC DNA]</scope>
    <source>
        <strain evidence="2 3">CBS 412.66</strain>
    </source>
</reference>
<proteinExistence type="predicted"/>
<dbReference type="AlphaFoldDB" id="A0A0B7MUV3"/>
<accession>A0A0B7MUV3</accession>
<evidence type="ECO:0000313" key="3">
    <source>
        <dbReference type="Proteomes" id="UP000054107"/>
    </source>
</evidence>
<sequence>MTTRNVSKNVQKKIGKREELEKAKEEAKDASKSMKCPTCGGTDHASSSSKNCFERVKGKKEVFKEFTKTTDIKTSLINCCKHESVVSEIQKLVAHITQVVFAGSIFANYHYLGQVQNKEVPSEISQNLIYQLFSGLTGQRREASDELQACFRTFHESLPSGFDLNAYKGQGYSTIISSMAKQFETLVCENISSNYEARACRYLLGIFSKPNHELFCGTNLTVAQRKSIARYVFQKKTNAEDCKWPSSVDKNDEIKSLFERTLAFRSKFDVTGTRPPTVPNVHAIPHHYLKRTHEIQRETSEKQYIQENVPQQTATPG</sequence>
<keyword evidence="3" id="KW-1185">Reference proteome</keyword>
<feature type="region of interest" description="Disordered" evidence="1">
    <location>
        <begin position="1"/>
        <end position="50"/>
    </location>
</feature>
<gene>
    <name evidence="2" type="primary">PARPA_00339.1 scaffold 630</name>
</gene>
<organism evidence="2 3">
    <name type="scientific">Parasitella parasitica</name>
    <dbReference type="NCBI Taxonomy" id="35722"/>
    <lineage>
        <taxon>Eukaryota</taxon>
        <taxon>Fungi</taxon>
        <taxon>Fungi incertae sedis</taxon>
        <taxon>Mucoromycota</taxon>
        <taxon>Mucoromycotina</taxon>
        <taxon>Mucoromycetes</taxon>
        <taxon>Mucorales</taxon>
        <taxon>Mucorineae</taxon>
        <taxon>Mucoraceae</taxon>
        <taxon>Parasitella</taxon>
    </lineage>
</organism>
<dbReference type="Proteomes" id="UP000054107">
    <property type="component" value="Unassembled WGS sequence"/>
</dbReference>
<evidence type="ECO:0000313" key="2">
    <source>
        <dbReference type="EMBL" id="CEP07070.1"/>
    </source>
</evidence>
<name>A0A0B7MUV3_9FUNG</name>
<feature type="compositionally biased region" description="Basic and acidic residues" evidence="1">
    <location>
        <begin position="16"/>
        <end position="32"/>
    </location>
</feature>